<dbReference type="Proteomes" id="UP000653730">
    <property type="component" value="Unassembled WGS sequence"/>
</dbReference>
<dbReference type="Gene3D" id="1.20.1560.10">
    <property type="entry name" value="ABC transporter type 1, transmembrane domain"/>
    <property type="match status" value="1"/>
</dbReference>
<keyword evidence="9 10" id="KW-0472">Membrane</keyword>
<dbReference type="InterPro" id="IPR011527">
    <property type="entry name" value="ABC1_TM_dom"/>
</dbReference>
<dbReference type="Gene3D" id="3.40.50.300">
    <property type="entry name" value="P-loop containing nucleotide triphosphate hydrolases"/>
    <property type="match status" value="1"/>
</dbReference>
<dbReference type="GO" id="GO:0006508">
    <property type="term" value="P:proteolysis"/>
    <property type="evidence" value="ECO:0007669"/>
    <property type="project" value="InterPro"/>
</dbReference>
<feature type="domain" description="ABC transmembrane type-1" evidence="12">
    <location>
        <begin position="177"/>
        <end position="456"/>
    </location>
</feature>
<dbReference type="PROSITE" id="PS50929">
    <property type="entry name" value="ABC_TM1F"/>
    <property type="match status" value="1"/>
</dbReference>
<evidence type="ECO:0000256" key="9">
    <source>
        <dbReference type="ARBA" id="ARBA00023136"/>
    </source>
</evidence>
<dbReference type="InterPro" id="IPR039421">
    <property type="entry name" value="Type_1_exporter"/>
</dbReference>
<keyword evidence="4 10" id="KW-0812">Transmembrane</keyword>
<keyword evidence="5" id="KW-0547">Nucleotide-binding</keyword>
<accession>A0A926Q463</accession>
<reference evidence="14 15" key="1">
    <citation type="submission" date="2020-09" db="EMBL/GenBank/DDBJ databases">
        <title>Sinomicrobium weinanense sp. nov., a halophilic bacteria isolated from saline-alkali soil.</title>
        <authorList>
            <person name="Wu P."/>
            <person name="Ren H."/>
            <person name="Mei Y."/>
            <person name="Liang Y."/>
            <person name="Chen Z."/>
        </authorList>
    </citation>
    <scope>NUCLEOTIDE SEQUENCE [LARGE SCALE GENOMIC DNA]</scope>
    <source>
        <strain evidence="14 15">FJxs</strain>
    </source>
</reference>
<dbReference type="GO" id="GO:0005886">
    <property type="term" value="C:plasma membrane"/>
    <property type="evidence" value="ECO:0007669"/>
    <property type="project" value="UniProtKB-SubCell"/>
</dbReference>
<keyword evidence="8 10" id="KW-1133">Transmembrane helix</keyword>
<dbReference type="GO" id="GO:0008233">
    <property type="term" value="F:peptidase activity"/>
    <property type="evidence" value="ECO:0007669"/>
    <property type="project" value="InterPro"/>
</dbReference>
<evidence type="ECO:0000256" key="4">
    <source>
        <dbReference type="ARBA" id="ARBA00022692"/>
    </source>
</evidence>
<feature type="domain" description="Peptidase C39" evidence="13">
    <location>
        <begin position="11"/>
        <end position="131"/>
    </location>
</feature>
<dbReference type="InterPro" id="IPR003593">
    <property type="entry name" value="AAA+_ATPase"/>
</dbReference>
<evidence type="ECO:0000259" key="11">
    <source>
        <dbReference type="PROSITE" id="PS50893"/>
    </source>
</evidence>
<evidence type="ECO:0000256" key="6">
    <source>
        <dbReference type="ARBA" id="ARBA00022801"/>
    </source>
</evidence>
<dbReference type="SUPFAM" id="SSF90123">
    <property type="entry name" value="ABC transporter transmembrane region"/>
    <property type="match status" value="1"/>
</dbReference>
<evidence type="ECO:0000256" key="2">
    <source>
        <dbReference type="ARBA" id="ARBA00022448"/>
    </source>
</evidence>
<evidence type="ECO:0000256" key="5">
    <source>
        <dbReference type="ARBA" id="ARBA00022741"/>
    </source>
</evidence>
<dbReference type="RefSeq" id="WP_187966767.1">
    <property type="nucleotide sequence ID" value="NZ_JACVDC010000066.1"/>
</dbReference>
<comment type="subcellular location">
    <subcellularLocation>
        <location evidence="1">Cell membrane</location>
        <topology evidence="1">Multi-pass membrane protein</topology>
    </subcellularLocation>
</comment>
<dbReference type="GO" id="GO:0015421">
    <property type="term" value="F:ABC-type oligopeptide transporter activity"/>
    <property type="evidence" value="ECO:0007669"/>
    <property type="project" value="TreeGrafter"/>
</dbReference>
<dbReference type="InterPro" id="IPR017871">
    <property type="entry name" value="ABC_transporter-like_CS"/>
</dbReference>
<organism evidence="14 15">
    <name type="scientific">Sinomicrobium weinanense</name>
    <dbReference type="NCBI Taxonomy" id="2842200"/>
    <lineage>
        <taxon>Bacteria</taxon>
        <taxon>Pseudomonadati</taxon>
        <taxon>Bacteroidota</taxon>
        <taxon>Flavobacteriia</taxon>
        <taxon>Flavobacteriales</taxon>
        <taxon>Flavobacteriaceae</taxon>
        <taxon>Sinomicrobium</taxon>
    </lineage>
</organism>
<dbReference type="Pfam" id="PF00664">
    <property type="entry name" value="ABC_membrane"/>
    <property type="match status" value="1"/>
</dbReference>
<dbReference type="PROSITE" id="PS50893">
    <property type="entry name" value="ABC_TRANSPORTER_2"/>
    <property type="match status" value="1"/>
</dbReference>
<keyword evidence="6" id="KW-0378">Hydrolase</keyword>
<dbReference type="InterPro" id="IPR036640">
    <property type="entry name" value="ABC1_TM_sf"/>
</dbReference>
<dbReference type="InterPro" id="IPR027417">
    <property type="entry name" value="P-loop_NTPase"/>
</dbReference>
<keyword evidence="15" id="KW-1185">Reference proteome</keyword>
<dbReference type="SMART" id="SM00382">
    <property type="entry name" value="AAA"/>
    <property type="match status" value="1"/>
</dbReference>
<evidence type="ECO:0000259" key="13">
    <source>
        <dbReference type="PROSITE" id="PS50990"/>
    </source>
</evidence>
<feature type="transmembrane region" description="Helical" evidence="10">
    <location>
        <begin position="210"/>
        <end position="231"/>
    </location>
</feature>
<dbReference type="InterPro" id="IPR005074">
    <property type="entry name" value="Peptidase_C39"/>
</dbReference>
<dbReference type="CDD" id="cd02418">
    <property type="entry name" value="Peptidase_C39B"/>
    <property type="match status" value="1"/>
</dbReference>
<evidence type="ECO:0000256" key="1">
    <source>
        <dbReference type="ARBA" id="ARBA00004651"/>
    </source>
</evidence>
<feature type="transmembrane region" description="Helical" evidence="10">
    <location>
        <begin position="284"/>
        <end position="305"/>
    </location>
</feature>
<feature type="domain" description="ABC transporter" evidence="11">
    <location>
        <begin position="490"/>
        <end position="728"/>
    </location>
</feature>
<evidence type="ECO:0000259" key="12">
    <source>
        <dbReference type="PROSITE" id="PS50929"/>
    </source>
</evidence>
<dbReference type="CDD" id="cd18571">
    <property type="entry name" value="ABC_6TM_peptidase_like"/>
    <property type="match status" value="1"/>
</dbReference>
<dbReference type="PROSITE" id="PS50990">
    <property type="entry name" value="PEPTIDASE_C39"/>
    <property type="match status" value="1"/>
</dbReference>
<dbReference type="InterPro" id="IPR003439">
    <property type="entry name" value="ABC_transporter-like_ATP-bd"/>
</dbReference>
<evidence type="ECO:0000256" key="8">
    <source>
        <dbReference type="ARBA" id="ARBA00022989"/>
    </source>
</evidence>
<keyword evidence="7" id="KW-0067">ATP-binding</keyword>
<dbReference type="Gene3D" id="3.90.70.10">
    <property type="entry name" value="Cysteine proteinases"/>
    <property type="match status" value="1"/>
</dbReference>
<dbReference type="PROSITE" id="PS00211">
    <property type="entry name" value="ABC_TRANSPORTER_1"/>
    <property type="match status" value="1"/>
</dbReference>
<dbReference type="AlphaFoldDB" id="A0A926Q463"/>
<dbReference type="SUPFAM" id="SSF52540">
    <property type="entry name" value="P-loop containing nucleoside triphosphate hydrolases"/>
    <property type="match status" value="1"/>
</dbReference>
<dbReference type="Pfam" id="PF03412">
    <property type="entry name" value="Peptidase_C39"/>
    <property type="match status" value="1"/>
</dbReference>
<proteinExistence type="predicted"/>
<feature type="transmembrane region" description="Helical" evidence="10">
    <location>
        <begin position="311"/>
        <end position="332"/>
    </location>
</feature>
<dbReference type="GO" id="GO:0005524">
    <property type="term" value="F:ATP binding"/>
    <property type="evidence" value="ECO:0007669"/>
    <property type="project" value="UniProtKB-KW"/>
</dbReference>
<dbReference type="Pfam" id="PF00005">
    <property type="entry name" value="ABC_tran"/>
    <property type="match status" value="1"/>
</dbReference>
<keyword evidence="3" id="KW-1003">Cell membrane</keyword>
<feature type="transmembrane region" description="Helical" evidence="10">
    <location>
        <begin position="177"/>
        <end position="198"/>
    </location>
</feature>
<evidence type="ECO:0000313" key="14">
    <source>
        <dbReference type="EMBL" id="MBC9797634.1"/>
    </source>
</evidence>
<evidence type="ECO:0000256" key="7">
    <source>
        <dbReference type="ARBA" id="ARBA00022840"/>
    </source>
</evidence>
<evidence type="ECO:0000313" key="15">
    <source>
        <dbReference type="Proteomes" id="UP000653730"/>
    </source>
</evidence>
<gene>
    <name evidence="14" type="ORF">IBL28_16795</name>
</gene>
<protein>
    <submittedName>
        <fullName evidence="14">Peptidase domain-containing ABC transporter</fullName>
    </submittedName>
</protein>
<dbReference type="PANTHER" id="PTHR43394:SF1">
    <property type="entry name" value="ATP-BINDING CASSETTE SUB-FAMILY B MEMBER 10, MITOCHONDRIAL"/>
    <property type="match status" value="1"/>
</dbReference>
<evidence type="ECO:0000256" key="3">
    <source>
        <dbReference type="ARBA" id="ARBA00022475"/>
    </source>
</evidence>
<sequence>MNLKKFPFYRQLDQMDCGPTCLRMIARYYGRSYSTDFLRRKANITREGVSLGGIAEAAESIGFHSLAVSIDFKTLEQEVPLPCIAHWRQRHFVVVYAIKKDKVYVADPAHGLVKYSKKEFVSGWMGKSADIDSDEGYLLLLEPTPNFYENDQGTKKEYGFKFLFWYFRPYKKHLTQLFLGLLVGSLLQLIFPFLTQAVVDYGINYQNLNFVYLILVAQLTLFISQTTVELIRGWILLHVTSRVNINLISDFLIKLMRLPIAFFDSKNTGDIIQRIYDHNRIQNFLSTTTLNTLFSAFNVVIFGVVLAYYDLGIFLIFLFGSILYIGWTLLFMKKRAELDYKRFDQSSDNQSSLYQLISGMQEIKLNGSERRRRWEWEAIQVRLFKISIKGLSLSQTQNTGGRFLNELKNILITFIAAKAVIEGELTLGMMLSVQYIIGQLNLPINNFITFIQTGQDAKISLERLAEIHSRDDEEDPFEDNITDLPDDKSVKFQDVSFRYGGSASPLVLDHLNFEIPEGKVTAIVGASGSGKTTLVKLLLKFYDPIEGTISVGNTRLNNLNTTMWRRACGSVMQDGFLFGDTIARNITESDSEGVISKERLVHAVSVANIEGFIEEQPSGYNTKIGSSGVNISGGQRQRILIARSVYKDPKYIFFDEATSALDANNEKTIMENLEEFYKGKTVVIVAHRLSTVKNADQIIVLEKGKIIEQGTHRELAQKKGAYYTLVKNQLELGE</sequence>
<keyword evidence="2" id="KW-0813">Transport</keyword>
<name>A0A926Q463_9FLAO</name>
<dbReference type="PANTHER" id="PTHR43394">
    <property type="entry name" value="ATP-DEPENDENT PERMEASE MDL1, MITOCHONDRIAL"/>
    <property type="match status" value="1"/>
</dbReference>
<dbReference type="FunFam" id="3.40.50.300:FF:000299">
    <property type="entry name" value="ABC transporter ATP-binding protein/permease"/>
    <property type="match status" value="1"/>
</dbReference>
<dbReference type="EMBL" id="JACVDC010000066">
    <property type="protein sequence ID" value="MBC9797634.1"/>
    <property type="molecule type" value="Genomic_DNA"/>
</dbReference>
<evidence type="ECO:0000256" key="10">
    <source>
        <dbReference type="SAM" id="Phobius"/>
    </source>
</evidence>
<comment type="caution">
    <text evidence="14">The sequence shown here is derived from an EMBL/GenBank/DDBJ whole genome shotgun (WGS) entry which is preliminary data.</text>
</comment>
<dbReference type="GO" id="GO:0016887">
    <property type="term" value="F:ATP hydrolysis activity"/>
    <property type="evidence" value="ECO:0007669"/>
    <property type="project" value="InterPro"/>
</dbReference>